<keyword evidence="1" id="KW-0645">Protease</keyword>
<name>A0ABQ5FPW0_9ASTR</name>
<sequence>MENTFHSVSIDVVLNEKVVHQNEREENFSDKNLMPEFDQNIEWETLINDVVNDQMFLQIFEWSIKRMQLKSFADHRIFDVPKENQSPIQPLMTESLVEGSRTSGENQISTIVSDTIIGDRHRKTWLPVDTHLDIWVLYLWRYRPAQADWAIAGPFFNTFMLGDKLPCCYFDGVTYGVPLFADSVEKAYFLINGEDNHWVLAELHIRSGVITLYDSLPPQNTLVESREWWLDMRKCYAEKFPKLLIEFDNGKEKH</sequence>
<evidence type="ECO:0000313" key="1">
    <source>
        <dbReference type="EMBL" id="GJT65390.1"/>
    </source>
</evidence>
<reference evidence="1" key="1">
    <citation type="journal article" date="2022" name="Int. J. Mol. Sci.">
        <title>Draft Genome of Tanacetum Coccineum: Genomic Comparison of Closely Related Tanacetum-Family Plants.</title>
        <authorList>
            <person name="Yamashiro T."/>
            <person name="Shiraishi A."/>
            <person name="Nakayama K."/>
            <person name="Satake H."/>
        </authorList>
    </citation>
    <scope>NUCLEOTIDE SEQUENCE</scope>
</reference>
<dbReference type="EMBL" id="BQNB010017627">
    <property type="protein sequence ID" value="GJT65390.1"/>
    <property type="molecule type" value="Genomic_DNA"/>
</dbReference>
<protein>
    <submittedName>
        <fullName evidence="1">Ulp1 protease family, C-terminal catalytic domain-containing protein</fullName>
    </submittedName>
</protein>
<proteinExistence type="predicted"/>
<dbReference type="InterPro" id="IPR038765">
    <property type="entry name" value="Papain-like_cys_pep_sf"/>
</dbReference>
<evidence type="ECO:0000313" key="2">
    <source>
        <dbReference type="Proteomes" id="UP001151760"/>
    </source>
</evidence>
<keyword evidence="2" id="KW-1185">Reference proteome</keyword>
<organism evidence="1 2">
    <name type="scientific">Tanacetum coccineum</name>
    <dbReference type="NCBI Taxonomy" id="301880"/>
    <lineage>
        <taxon>Eukaryota</taxon>
        <taxon>Viridiplantae</taxon>
        <taxon>Streptophyta</taxon>
        <taxon>Embryophyta</taxon>
        <taxon>Tracheophyta</taxon>
        <taxon>Spermatophyta</taxon>
        <taxon>Magnoliopsida</taxon>
        <taxon>eudicotyledons</taxon>
        <taxon>Gunneridae</taxon>
        <taxon>Pentapetalae</taxon>
        <taxon>asterids</taxon>
        <taxon>campanulids</taxon>
        <taxon>Asterales</taxon>
        <taxon>Asteraceae</taxon>
        <taxon>Asteroideae</taxon>
        <taxon>Anthemideae</taxon>
        <taxon>Anthemidinae</taxon>
        <taxon>Tanacetum</taxon>
    </lineage>
</organism>
<dbReference type="Gene3D" id="3.40.395.10">
    <property type="entry name" value="Adenoviral Proteinase, Chain A"/>
    <property type="match status" value="1"/>
</dbReference>
<gene>
    <name evidence="1" type="ORF">Tco_1016870</name>
</gene>
<dbReference type="GO" id="GO:0008233">
    <property type="term" value="F:peptidase activity"/>
    <property type="evidence" value="ECO:0007669"/>
    <property type="project" value="UniProtKB-KW"/>
</dbReference>
<comment type="caution">
    <text evidence="1">The sequence shown here is derived from an EMBL/GenBank/DDBJ whole genome shotgun (WGS) entry which is preliminary data.</text>
</comment>
<reference evidence="1" key="2">
    <citation type="submission" date="2022-01" db="EMBL/GenBank/DDBJ databases">
        <authorList>
            <person name="Yamashiro T."/>
            <person name="Shiraishi A."/>
            <person name="Satake H."/>
            <person name="Nakayama K."/>
        </authorList>
    </citation>
    <scope>NUCLEOTIDE SEQUENCE</scope>
</reference>
<dbReference type="GO" id="GO:0006508">
    <property type="term" value="P:proteolysis"/>
    <property type="evidence" value="ECO:0007669"/>
    <property type="project" value="UniProtKB-KW"/>
</dbReference>
<accession>A0ABQ5FPW0</accession>
<dbReference type="SUPFAM" id="SSF54001">
    <property type="entry name" value="Cysteine proteinases"/>
    <property type="match status" value="1"/>
</dbReference>
<keyword evidence="1" id="KW-0378">Hydrolase</keyword>
<dbReference type="Proteomes" id="UP001151760">
    <property type="component" value="Unassembled WGS sequence"/>
</dbReference>